<evidence type="ECO:0000313" key="3">
    <source>
        <dbReference type="EMBL" id="PIE35708.1"/>
    </source>
</evidence>
<name>A0A2G6KJ64_9BACT</name>
<proteinExistence type="predicted"/>
<protein>
    <submittedName>
        <fullName evidence="3">Type III-B CRISPR module RAMP protein Cmr1</fullName>
    </submittedName>
</protein>
<dbReference type="NCBIfam" id="TIGR01894">
    <property type="entry name" value="cas_TM1795_cmr1"/>
    <property type="match status" value="1"/>
</dbReference>
<dbReference type="AlphaFoldDB" id="A0A2G6KJ64"/>
<dbReference type="GO" id="GO:0051607">
    <property type="term" value="P:defense response to virus"/>
    <property type="evidence" value="ECO:0007669"/>
    <property type="project" value="UniProtKB-KW"/>
</dbReference>
<dbReference type="InterPro" id="IPR005537">
    <property type="entry name" value="RAMP_III_fam"/>
</dbReference>
<dbReference type="EMBL" id="PDSK01000035">
    <property type="protein sequence ID" value="PIE35708.1"/>
    <property type="molecule type" value="Genomic_DNA"/>
</dbReference>
<evidence type="ECO:0000259" key="2">
    <source>
        <dbReference type="Pfam" id="PF03787"/>
    </source>
</evidence>
<dbReference type="Pfam" id="PF03787">
    <property type="entry name" value="RAMPs"/>
    <property type="match status" value="1"/>
</dbReference>
<gene>
    <name evidence="3" type="primary">cmr1</name>
    <name evidence="3" type="ORF">CSA56_03065</name>
</gene>
<organism evidence="3 4">
    <name type="scientific">candidate division KSB3 bacterium</name>
    <dbReference type="NCBI Taxonomy" id="2044937"/>
    <lineage>
        <taxon>Bacteria</taxon>
        <taxon>candidate division KSB3</taxon>
    </lineage>
</organism>
<evidence type="ECO:0000313" key="4">
    <source>
        <dbReference type="Proteomes" id="UP000230821"/>
    </source>
</evidence>
<dbReference type="Proteomes" id="UP000230821">
    <property type="component" value="Unassembled WGS sequence"/>
</dbReference>
<evidence type="ECO:0000256" key="1">
    <source>
        <dbReference type="ARBA" id="ARBA00023118"/>
    </source>
</evidence>
<keyword evidence="1" id="KW-0051">Antiviral defense</keyword>
<accession>A0A2G6KJ64</accession>
<feature type="domain" description="CRISPR type III-associated protein" evidence="2">
    <location>
        <begin position="7"/>
        <end position="181"/>
    </location>
</feature>
<comment type="caution">
    <text evidence="3">The sequence shown here is derived from an EMBL/GenBank/DDBJ whole genome shotgun (WGS) entry which is preliminary data.</text>
</comment>
<reference evidence="3 4" key="1">
    <citation type="submission" date="2017-10" db="EMBL/GenBank/DDBJ databases">
        <title>Novel microbial diversity and functional potential in the marine mammal oral microbiome.</title>
        <authorList>
            <person name="Dudek N.K."/>
            <person name="Sun C.L."/>
            <person name="Burstein D."/>
            <person name="Kantor R.S."/>
            <person name="Aliaga Goltsman D.S."/>
            <person name="Bik E.M."/>
            <person name="Thomas B.C."/>
            <person name="Banfield J.F."/>
            <person name="Relman D.A."/>
        </authorList>
    </citation>
    <scope>NUCLEOTIDE SEQUENCE [LARGE SCALE GENOMIC DNA]</scope>
    <source>
        <strain evidence="3">DOLJORAL78_47_16</strain>
    </source>
</reference>
<sequence length="361" mass="41029">MSSTILKLQTVTPMFLAGADGQTFDLRPPSIKGVLRFWWRAYYWGSHHNAITIEEISRVEGEIFGGTSDNAKKSCFSIRMKPINVSPTSKPLPQKRIPITSGGKTLNLDIINYLAYGIKQNKRQYIPEGQEFELRLSFRQETTEVGGTIFNVKEEILRSAYFLLTLGGLGAKSRNGFGSLKVLNPKEIFKEISTEFSYPFSKKIFPFSQTMHNPAIPPFSAFSKGMKIFILDKDDYATWAACLADIGEIYRQAREDLEGKHYQCSKRQFIGAPMVIKTRHGKKESFLERRAKPYFMRIRKTEKGYGGHILYLPSNYCGGAGKGPLTDRSGRPINHSKVDAQFTDYCNELNTYLKRQLKELP</sequence>
<dbReference type="InterPro" id="IPR007522">
    <property type="entry name" value="CRISPR-assoc_prot_TM1795"/>
</dbReference>